<comment type="subcellular location">
    <subcellularLocation>
        <location evidence="1">Cell membrane</location>
        <topology evidence="1">Multi-pass membrane protein</topology>
    </subcellularLocation>
</comment>
<evidence type="ECO:0000313" key="10">
    <source>
        <dbReference type="EMBL" id="APW18225.1"/>
    </source>
</evidence>
<feature type="transmembrane region" description="Helical" evidence="8">
    <location>
        <begin position="334"/>
        <end position="355"/>
    </location>
</feature>
<evidence type="ECO:0000256" key="7">
    <source>
        <dbReference type="SAM" id="MobiDB-lite"/>
    </source>
</evidence>
<keyword evidence="11" id="KW-1185">Reference proteome</keyword>
<name>A0ABM6GHS6_9BIFI</name>
<organism evidence="10 11">
    <name type="scientific">Gardnerella swidsinskii</name>
    <dbReference type="NCBI Taxonomy" id="2792979"/>
    <lineage>
        <taxon>Bacteria</taxon>
        <taxon>Bacillati</taxon>
        <taxon>Actinomycetota</taxon>
        <taxon>Actinomycetes</taxon>
        <taxon>Bifidobacteriales</taxon>
        <taxon>Bifidobacteriaceae</taxon>
        <taxon>Gardnerella</taxon>
    </lineage>
</organism>
<accession>A0ABM6GHS6</accession>
<feature type="transmembrane region" description="Helical" evidence="8">
    <location>
        <begin position="383"/>
        <end position="410"/>
    </location>
</feature>
<evidence type="ECO:0000256" key="8">
    <source>
        <dbReference type="SAM" id="Phobius"/>
    </source>
</evidence>
<keyword evidence="3 8" id="KW-0812">Transmembrane</keyword>
<feature type="compositionally biased region" description="Low complexity" evidence="7">
    <location>
        <begin position="185"/>
        <end position="201"/>
    </location>
</feature>
<evidence type="ECO:0000313" key="11">
    <source>
        <dbReference type="Proteomes" id="UP000186260"/>
    </source>
</evidence>
<sequence length="455" mass="48428">MAGKSYMTSNNSMFITMLFSAVFRRKSRALMAVIATLVGAATLFCLAAICLVVPQQMSDEMRAYGANIIVTPIEGEWKNGIDRAMVLHTNDMVLAKGAMRSATYRYENVRINAAPYVLAGIDVRSVKSLNKHWNVDGSWPSSGNVMVGRDVALAMGLKIGSRIAIAYRSSDNTAGSHKPAEKSANKSANKSTSESANKSTNQSADKPAENQAQNSSANSSDQSAQNSSQQKLVEGRVSTDIMDTHGTTFRVCGILDTGGAEDSMLYALNADVNSLTGVKRGADVIAYSSSSPSVDAVVRSINDMTSMRVRAQQVTKVTAADTGIITMLRSLFCIVSLVVLVLMMVGVSTTISSIVQQRRNEIGLRKALGASARSIGVEFTAEAGVYGFVGSIAGTAVGYVFARLLAAMVFSRDLGVNWWLVVFSIVFSVAASCVAALPPVLRASKIDPAIVLREE</sequence>
<feature type="compositionally biased region" description="Low complexity" evidence="7">
    <location>
        <begin position="210"/>
        <end position="230"/>
    </location>
</feature>
<keyword evidence="2" id="KW-1003">Cell membrane</keyword>
<reference evidence="11" key="1">
    <citation type="submission" date="2017-01" db="EMBL/GenBank/DDBJ databases">
        <title>Gardnerella vaginalis bacteremia associated with severe acute encephalopathy in a young female patient: Case Report and characterization of the isolate.</title>
        <authorList>
            <person name="Tankovic J."/>
            <person name="Timinskas A."/>
            <person name="Zilnyte M."/>
            <person name="Janulaitiene M."/>
            <person name="Zvirbliene A."/>
            <person name="Pleckaityte M."/>
        </authorList>
    </citation>
    <scope>NUCLEOTIDE SEQUENCE [LARGE SCALE GENOMIC DNA]</scope>
    <source>
        <strain evidence="11">GV37</strain>
    </source>
</reference>
<dbReference type="PANTHER" id="PTHR30572:SF4">
    <property type="entry name" value="ABC TRANSPORTER PERMEASE YTRF"/>
    <property type="match status" value="1"/>
</dbReference>
<gene>
    <name evidence="10" type="ORF">BVL65_00985</name>
</gene>
<evidence type="ECO:0000256" key="3">
    <source>
        <dbReference type="ARBA" id="ARBA00022692"/>
    </source>
</evidence>
<evidence type="ECO:0000256" key="2">
    <source>
        <dbReference type="ARBA" id="ARBA00022475"/>
    </source>
</evidence>
<dbReference type="InterPro" id="IPR003838">
    <property type="entry name" value="ABC3_permease_C"/>
</dbReference>
<feature type="domain" description="ABC3 transporter permease C-terminal" evidence="9">
    <location>
        <begin position="334"/>
        <end position="448"/>
    </location>
</feature>
<keyword evidence="4 8" id="KW-1133">Transmembrane helix</keyword>
<dbReference type="Pfam" id="PF02687">
    <property type="entry name" value="FtsX"/>
    <property type="match status" value="1"/>
</dbReference>
<dbReference type="RefSeq" id="WP_012913771.1">
    <property type="nucleotide sequence ID" value="NZ_CP019058.1"/>
</dbReference>
<evidence type="ECO:0000259" key="9">
    <source>
        <dbReference type="Pfam" id="PF02687"/>
    </source>
</evidence>
<feature type="transmembrane region" description="Helical" evidence="8">
    <location>
        <begin position="416"/>
        <end position="437"/>
    </location>
</feature>
<comment type="similarity">
    <text evidence="6">Belongs to the ABC-4 integral membrane protein family.</text>
</comment>
<evidence type="ECO:0000256" key="5">
    <source>
        <dbReference type="ARBA" id="ARBA00023136"/>
    </source>
</evidence>
<evidence type="ECO:0000256" key="6">
    <source>
        <dbReference type="ARBA" id="ARBA00038076"/>
    </source>
</evidence>
<keyword evidence="5 8" id="KW-0472">Membrane</keyword>
<evidence type="ECO:0000256" key="4">
    <source>
        <dbReference type="ARBA" id="ARBA00022989"/>
    </source>
</evidence>
<dbReference type="EMBL" id="CP019058">
    <property type="protein sequence ID" value="APW18225.1"/>
    <property type="molecule type" value="Genomic_DNA"/>
</dbReference>
<dbReference type="PANTHER" id="PTHR30572">
    <property type="entry name" value="MEMBRANE COMPONENT OF TRANSPORTER-RELATED"/>
    <property type="match status" value="1"/>
</dbReference>
<evidence type="ECO:0000256" key="1">
    <source>
        <dbReference type="ARBA" id="ARBA00004651"/>
    </source>
</evidence>
<feature type="region of interest" description="Disordered" evidence="7">
    <location>
        <begin position="171"/>
        <end position="233"/>
    </location>
</feature>
<protein>
    <submittedName>
        <fullName evidence="10">ABC transporter permease</fullName>
    </submittedName>
</protein>
<dbReference type="InterPro" id="IPR050250">
    <property type="entry name" value="Macrolide_Exporter_MacB"/>
</dbReference>
<dbReference type="Proteomes" id="UP000186260">
    <property type="component" value="Chromosome"/>
</dbReference>
<proteinExistence type="inferred from homology"/>